<dbReference type="FunFam" id="2.60.40.2310:FF:000001">
    <property type="entry name" value="Subtilisin-like protease SBT1.5"/>
    <property type="match status" value="1"/>
</dbReference>
<evidence type="ECO:0000256" key="11">
    <source>
        <dbReference type="SAM" id="SignalP"/>
    </source>
</evidence>
<protein>
    <recommendedName>
        <fullName evidence="18">Subtilisin-like protease SBT1.1</fullName>
    </recommendedName>
</protein>
<feature type="domain" description="Peptidase S8/S53" evidence="12">
    <location>
        <begin position="889"/>
        <end position="1348"/>
    </location>
</feature>
<name>A0A803MQ28_CHEQI</name>
<keyword evidence="4 11" id="KW-0732">Signal</keyword>
<feature type="active site" description="Charge relay system" evidence="8 9">
    <location>
        <position position="897"/>
    </location>
</feature>
<evidence type="ECO:0000256" key="2">
    <source>
        <dbReference type="ARBA" id="ARBA00011073"/>
    </source>
</evidence>
<dbReference type="PANTHER" id="PTHR10795">
    <property type="entry name" value="PROPROTEIN CONVERTASE SUBTILISIN/KEXIN"/>
    <property type="match status" value="1"/>
</dbReference>
<evidence type="ECO:0000259" key="15">
    <source>
        <dbReference type="Pfam" id="PF17766"/>
    </source>
</evidence>
<feature type="domain" description="Subtilisin-like protease fibronectin type-III" evidence="15">
    <location>
        <begin position="1420"/>
        <end position="1519"/>
    </location>
</feature>
<feature type="domain" description="PA" evidence="13">
    <location>
        <begin position="379"/>
        <end position="466"/>
    </location>
</feature>
<evidence type="ECO:0000256" key="7">
    <source>
        <dbReference type="ARBA" id="ARBA00023180"/>
    </source>
</evidence>
<feature type="active site" description="Charge relay system" evidence="9">
    <location>
        <position position="223"/>
    </location>
</feature>
<comment type="subcellular location">
    <subcellularLocation>
        <location evidence="1">Secreted</location>
    </subcellularLocation>
</comment>
<feature type="domain" description="Subtilisin-like protease fibronectin type-III" evidence="15">
    <location>
        <begin position="671"/>
        <end position="735"/>
    </location>
</feature>
<dbReference type="InterPro" id="IPR036852">
    <property type="entry name" value="Peptidase_S8/S53_dom_sf"/>
</dbReference>
<organism evidence="16 17">
    <name type="scientific">Chenopodium quinoa</name>
    <name type="common">Quinoa</name>
    <dbReference type="NCBI Taxonomy" id="63459"/>
    <lineage>
        <taxon>Eukaryota</taxon>
        <taxon>Viridiplantae</taxon>
        <taxon>Streptophyta</taxon>
        <taxon>Embryophyta</taxon>
        <taxon>Tracheophyta</taxon>
        <taxon>Spermatophyta</taxon>
        <taxon>Magnoliopsida</taxon>
        <taxon>eudicotyledons</taxon>
        <taxon>Gunneridae</taxon>
        <taxon>Pentapetalae</taxon>
        <taxon>Caryophyllales</taxon>
        <taxon>Chenopodiaceae</taxon>
        <taxon>Chenopodioideae</taxon>
        <taxon>Atripliceae</taxon>
        <taxon>Chenopodium</taxon>
    </lineage>
</organism>
<dbReference type="FunFam" id="3.40.50.200:FF:000006">
    <property type="entry name" value="Subtilisin-like protease SBT1.5"/>
    <property type="match status" value="2"/>
</dbReference>
<feature type="active site" description="Charge relay system" evidence="8 9">
    <location>
        <position position="1299"/>
    </location>
</feature>
<dbReference type="GO" id="GO:0004252">
    <property type="term" value="F:serine-type endopeptidase activity"/>
    <property type="evidence" value="ECO:0007669"/>
    <property type="project" value="UniProtKB-UniRule"/>
</dbReference>
<dbReference type="FunFam" id="3.50.30.30:FF:000005">
    <property type="entry name" value="subtilisin-like protease SBT1.5"/>
    <property type="match status" value="2"/>
</dbReference>
<dbReference type="Gramene" id="AUR62033379-RA">
    <property type="protein sequence ID" value="AUR62033379-RA:cds"/>
    <property type="gene ID" value="AUR62033379"/>
</dbReference>
<keyword evidence="5 9" id="KW-0378">Hydrolase</keyword>
<dbReference type="PROSITE" id="PS51892">
    <property type="entry name" value="SUBTILASE"/>
    <property type="match status" value="2"/>
</dbReference>
<evidence type="ECO:0000259" key="13">
    <source>
        <dbReference type="Pfam" id="PF02225"/>
    </source>
</evidence>
<dbReference type="Gene3D" id="2.60.40.2310">
    <property type="match status" value="2"/>
</dbReference>
<dbReference type="InterPro" id="IPR015500">
    <property type="entry name" value="Peptidase_S8_subtilisin-rel"/>
</dbReference>
<feature type="domain" description="Inhibitor I9" evidence="14">
    <location>
        <begin position="777"/>
        <end position="863"/>
    </location>
</feature>
<dbReference type="InterPro" id="IPR045051">
    <property type="entry name" value="SBT"/>
</dbReference>
<feature type="active site" description="Charge relay system" evidence="9">
    <location>
        <position position="150"/>
    </location>
</feature>
<keyword evidence="7" id="KW-0325">Glycoprotein</keyword>
<evidence type="ECO:0000313" key="17">
    <source>
        <dbReference type="Proteomes" id="UP000596660"/>
    </source>
</evidence>
<dbReference type="PROSITE" id="PS00138">
    <property type="entry name" value="SUBTILASE_SER"/>
    <property type="match status" value="1"/>
</dbReference>
<evidence type="ECO:0000256" key="9">
    <source>
        <dbReference type="PROSITE-ProRule" id="PRU01240"/>
    </source>
</evidence>
<dbReference type="Pfam" id="PF05922">
    <property type="entry name" value="Inhibitor_I9"/>
    <property type="match status" value="2"/>
</dbReference>
<feature type="domain" description="Peptidase S8/S53" evidence="12">
    <location>
        <begin position="142"/>
        <end position="611"/>
    </location>
</feature>
<dbReference type="Gene3D" id="3.50.30.30">
    <property type="match status" value="2"/>
</dbReference>
<feature type="signal peptide" evidence="11">
    <location>
        <begin position="1"/>
        <end position="18"/>
    </location>
</feature>
<evidence type="ECO:0000256" key="3">
    <source>
        <dbReference type="ARBA" id="ARBA00022670"/>
    </source>
</evidence>
<dbReference type="InterPro" id="IPR000209">
    <property type="entry name" value="Peptidase_S8/S53_dom"/>
</dbReference>
<dbReference type="Gene3D" id="3.30.70.80">
    <property type="entry name" value="Peptidase S8 propeptide/proteinase inhibitor I9"/>
    <property type="match status" value="2"/>
</dbReference>
<keyword evidence="17" id="KW-1185">Reference proteome</keyword>
<evidence type="ECO:0008006" key="18">
    <source>
        <dbReference type="Google" id="ProtNLM"/>
    </source>
</evidence>
<feature type="active site" description="Charge relay system" evidence="8 9">
    <location>
        <position position="970"/>
    </location>
</feature>
<feature type="chain" id="PRO_5031101046" description="Subtilisin-like protease SBT1.1" evidence="11">
    <location>
        <begin position="19"/>
        <end position="1522"/>
    </location>
</feature>
<evidence type="ECO:0000259" key="14">
    <source>
        <dbReference type="Pfam" id="PF05922"/>
    </source>
</evidence>
<dbReference type="Gene3D" id="3.40.50.200">
    <property type="entry name" value="Peptidase S8/S53 domain"/>
    <property type="match status" value="2"/>
</dbReference>
<dbReference type="GO" id="GO:0006508">
    <property type="term" value="P:proteolysis"/>
    <property type="evidence" value="ECO:0007669"/>
    <property type="project" value="UniProtKB-KW"/>
</dbReference>
<evidence type="ECO:0000313" key="16">
    <source>
        <dbReference type="EnsemblPlants" id="AUR62033379-RA:cds"/>
    </source>
</evidence>
<evidence type="ECO:0000256" key="8">
    <source>
        <dbReference type="PIRSR" id="PIRSR615500-1"/>
    </source>
</evidence>
<dbReference type="InterPro" id="IPR041469">
    <property type="entry name" value="Subtilisin-like_FN3"/>
</dbReference>
<dbReference type="Pfam" id="PF00082">
    <property type="entry name" value="Peptidase_S8"/>
    <property type="match status" value="2"/>
</dbReference>
<dbReference type="InterPro" id="IPR023828">
    <property type="entry name" value="Peptidase_S8_Ser-AS"/>
</dbReference>
<feature type="domain" description="PA" evidence="13">
    <location>
        <begin position="1127"/>
        <end position="1213"/>
    </location>
</feature>
<dbReference type="PRINTS" id="PR00723">
    <property type="entry name" value="SUBTILISIN"/>
</dbReference>
<dbReference type="InterPro" id="IPR023827">
    <property type="entry name" value="Peptidase_S8_Asp-AS"/>
</dbReference>
<dbReference type="Pfam" id="PF17766">
    <property type="entry name" value="fn3_6"/>
    <property type="match status" value="2"/>
</dbReference>
<dbReference type="InterPro" id="IPR034197">
    <property type="entry name" value="Peptidases_S8_3"/>
</dbReference>
<feature type="domain" description="Inhibitor I9" evidence="14">
    <location>
        <begin position="28"/>
        <end position="118"/>
    </location>
</feature>
<sequence>MVPMRMVCQLILLGLVAATTFASADRTTYIVHTEDSKIVELQSLNKQPREWYETILNSVIKPAAQDDGDEESLAPELLYTYETTMTGFAAKLTTKQYQSLTDIDGVLSVVPDVMLNLHTTYSTHFLGLEFGRGLWNYSSLASDVIVGVLDTGIWPEHISFHDRGVNQVPARWKGTCEKGANFSAAHCNKKLIGARYFLEGYEAINGRINGTDDFRSARDSNGHGTHTASTAAGNMVPGASLFGMANGIASGMRFTSRVAAYKVCWDRGCASSDILAAIDQAVADGVDVLSLSLGGLPRPYYQDSMAIAAFGAMEKGVFFSCSAGNSGPIPSSVGNMAPWMTTVAASYTDRIFPTKVRLSNGKAFKGSSLYSGAKKTKQLPIVYKETAGGNRAEFCINGSLSSSLVKGKIVLCDRGLNGRTEKGFVVKSAGGAGMILLNSPIQGEELFADPHVLPATTVGSTAAKAIKGYYVQNKNLTGSISFYGTRYGARAPVVAAFSSRGPSLVDPYVIKPDITAPGVNILAAWPPIISPTELKKDNRRVQFNVVSGTSMSCPHLSGIAALVKSVHKDWSPAAIKSAIMTSAYTHDNKEHLISDAFVSKSTKFATPFSFGSGHVNPEGASDPGLVYDISAEDYLHYLCSINFTNAQVSILARKKYSCPKEKKGNSLQPGDLNYPSFAVVFEAFKKGRTTFTYKRTVTNVGTPKISYKVFVEIPKNVKISVEPKVLTFKKLGEKQILLQLLGTTKPTRMKPACRILWLTLIVLFAVVCTTSSSDRKTYIIHIDNSKLLELKSLNKQPQEWYEEILQVTSTTSADEVEEALAPELLYTYETTMTGFSAKLTTEQYQLLTDIDGVLHAAPDQVRSFQTTYSPDFLGLELGQTGLWNEKPASDVIIGVVDTGIWPEHISFSDTGLSPVPSRWKGTCEEGTNFSVTNCNRKLIGARFFHKGYEAAYGRINTTLEFLSARDSRGHGSHTASTAAGTAVPGASFFGMANGIARGMSFTSRIAAYKACWEGDCVDSDILAAIDQAVADGVDILSLSLVGDATPYYKDSASIAALGASQKGVFVAFSAGNSGSLPSTVGNVAPWVMTVAASSLDRGFLGQVKLSNGKTFRGASIYSGNHKKTKQLPLVYKETAGVEKSTEYCLPGSLSPSLVKGKIVLCMRGINDKTEKGFVVKSAGGAGMLLLNTPNYGEELVADPHVLPATLLGASAAQVIKDYLTQYKNLTAAISFHGTTYGARSPKMAAFSSRGPSPVDPHIIKPDITAPGMNILAAWPPMSSITRLSSDKRRSHFNILSGTSMSCPHVSGIAALIKSVHRDWSPAAIKSAIMTTAYTRDNRGHLISDLSASNSTKYATPFEFGSGHINPDKALDPGLVYDITGEDYLHYLCSINYTNAQVTLLARRKYSCPSDKGKTAVQPGDLNYPSFAVNFDAAKRGKTTYTYKRTVTNVGSGKISYKVFLDQPKGVKVSVEPKVLHFTKTAEKQSYKVSFTGSSSRSFYSFGSLIWVGGEYSVRSPIAITWQ</sequence>
<feature type="active site" description="Charge relay system" evidence="9">
    <location>
        <position position="550"/>
    </location>
</feature>
<evidence type="ECO:0000256" key="5">
    <source>
        <dbReference type="ARBA" id="ARBA00022801"/>
    </source>
</evidence>
<dbReference type="InterPro" id="IPR037045">
    <property type="entry name" value="S8pro/Inhibitor_I9_sf"/>
</dbReference>
<keyword evidence="3 9" id="KW-0645">Protease</keyword>
<evidence type="ECO:0000259" key="12">
    <source>
        <dbReference type="Pfam" id="PF00082"/>
    </source>
</evidence>
<evidence type="ECO:0000256" key="6">
    <source>
        <dbReference type="ARBA" id="ARBA00022825"/>
    </source>
</evidence>
<dbReference type="InterPro" id="IPR003137">
    <property type="entry name" value="PA_domain"/>
</dbReference>
<dbReference type="PROSITE" id="PS00136">
    <property type="entry name" value="SUBTILASE_ASP"/>
    <property type="match status" value="2"/>
</dbReference>
<dbReference type="EnsemblPlants" id="AUR62033379-RA">
    <property type="protein sequence ID" value="AUR62033379-RA:cds"/>
    <property type="gene ID" value="AUR62033379"/>
</dbReference>
<proteinExistence type="inferred from homology"/>
<dbReference type="CDD" id="cd04852">
    <property type="entry name" value="Peptidases_S8_3"/>
    <property type="match status" value="2"/>
</dbReference>
<reference evidence="16" key="2">
    <citation type="submission" date="2021-03" db="UniProtKB">
        <authorList>
            <consortium name="EnsemblPlants"/>
        </authorList>
    </citation>
    <scope>IDENTIFICATION</scope>
</reference>
<dbReference type="InterPro" id="IPR010259">
    <property type="entry name" value="S8pro/Inhibitor_I9"/>
</dbReference>
<evidence type="ECO:0000256" key="4">
    <source>
        <dbReference type="ARBA" id="ARBA00022729"/>
    </source>
</evidence>
<comment type="similarity">
    <text evidence="2 9 10">Belongs to the peptidase S8 family.</text>
</comment>
<dbReference type="Proteomes" id="UP000596660">
    <property type="component" value="Unplaced"/>
</dbReference>
<reference evidence="16" key="1">
    <citation type="journal article" date="2017" name="Nature">
        <title>The genome of Chenopodium quinoa.</title>
        <authorList>
            <person name="Jarvis D.E."/>
            <person name="Ho Y.S."/>
            <person name="Lightfoot D.J."/>
            <person name="Schmoeckel S.M."/>
            <person name="Li B."/>
            <person name="Borm T.J.A."/>
            <person name="Ohyanagi H."/>
            <person name="Mineta K."/>
            <person name="Michell C.T."/>
            <person name="Saber N."/>
            <person name="Kharbatia N.M."/>
            <person name="Rupper R.R."/>
            <person name="Sharp A.R."/>
            <person name="Dally N."/>
            <person name="Boughton B.A."/>
            <person name="Woo Y.H."/>
            <person name="Gao G."/>
            <person name="Schijlen E.G.W.M."/>
            <person name="Guo X."/>
            <person name="Momin A.A."/>
            <person name="Negrao S."/>
            <person name="Al-Babili S."/>
            <person name="Gehring C."/>
            <person name="Roessner U."/>
            <person name="Jung C."/>
            <person name="Murphy K."/>
            <person name="Arold S.T."/>
            <person name="Gojobori T."/>
            <person name="van der Linden C.G."/>
            <person name="van Loo E.N."/>
            <person name="Jellen E.N."/>
            <person name="Maughan P.J."/>
            <person name="Tester M."/>
        </authorList>
    </citation>
    <scope>NUCLEOTIDE SEQUENCE [LARGE SCALE GENOMIC DNA]</scope>
    <source>
        <strain evidence="16">cv. PI 614886</strain>
    </source>
</reference>
<dbReference type="GO" id="GO:0005576">
    <property type="term" value="C:extracellular region"/>
    <property type="evidence" value="ECO:0007669"/>
    <property type="project" value="UniProtKB-SubCell"/>
</dbReference>
<dbReference type="CDD" id="cd02120">
    <property type="entry name" value="PA_subtilisin_like"/>
    <property type="match status" value="2"/>
</dbReference>
<accession>A0A803MQ28</accession>
<keyword evidence="6 9" id="KW-0720">Serine protease</keyword>
<dbReference type="Pfam" id="PF02225">
    <property type="entry name" value="PA"/>
    <property type="match status" value="2"/>
</dbReference>
<evidence type="ECO:0000256" key="10">
    <source>
        <dbReference type="RuleBase" id="RU003355"/>
    </source>
</evidence>
<evidence type="ECO:0000256" key="1">
    <source>
        <dbReference type="ARBA" id="ARBA00004613"/>
    </source>
</evidence>
<dbReference type="OMA" id="HLNHARG"/>
<dbReference type="SUPFAM" id="SSF52743">
    <property type="entry name" value="Subtilisin-like"/>
    <property type="match status" value="2"/>
</dbReference>